<dbReference type="SUPFAM" id="SSF54427">
    <property type="entry name" value="NTF2-like"/>
    <property type="match status" value="1"/>
</dbReference>
<evidence type="ECO:0000259" key="1">
    <source>
        <dbReference type="Pfam" id="PF13577"/>
    </source>
</evidence>
<dbReference type="RefSeq" id="WP_067687230.1">
    <property type="nucleotide sequence ID" value="NZ_LLZH01000048.1"/>
</dbReference>
<dbReference type="EMBL" id="LLZH01000048">
    <property type="protein sequence ID" value="KUL39463.1"/>
    <property type="molecule type" value="Genomic_DNA"/>
</dbReference>
<accession>A0A0X3V3T7</accession>
<protein>
    <submittedName>
        <fullName evidence="2">Hydroxylacyl-CoA dehydrogenase</fullName>
    </submittedName>
</protein>
<dbReference type="Proteomes" id="UP000053244">
    <property type="component" value="Unassembled WGS sequence"/>
</dbReference>
<dbReference type="Pfam" id="PF13577">
    <property type="entry name" value="SnoaL_4"/>
    <property type="match status" value="1"/>
</dbReference>
<evidence type="ECO:0000313" key="2">
    <source>
        <dbReference type="EMBL" id="KUL39463.1"/>
    </source>
</evidence>
<sequence>MPTQVDLPTTDLAFERRYVQVQQFYARHMQLLDAGAAREWAETFTQDGTFEAPTLDEPTRGRDELIATMSRAAAELAAAGEIRRHWHGMLDVRPAPDGTIAVRCYALVFSTLRGETPRLHRTCVCEDVLVLEDGQLRVRSRRVTRDDLA</sequence>
<gene>
    <name evidence="2" type="ORF">ADL15_09360</name>
</gene>
<proteinExistence type="predicted"/>
<organism evidence="2 3">
    <name type="scientific">Actinoplanes awajinensis subsp. mycoplanecinus</name>
    <dbReference type="NCBI Taxonomy" id="135947"/>
    <lineage>
        <taxon>Bacteria</taxon>
        <taxon>Bacillati</taxon>
        <taxon>Actinomycetota</taxon>
        <taxon>Actinomycetes</taxon>
        <taxon>Micromonosporales</taxon>
        <taxon>Micromonosporaceae</taxon>
        <taxon>Actinoplanes</taxon>
    </lineage>
</organism>
<dbReference type="OrthoDB" id="9130903at2"/>
<comment type="caution">
    <text evidence="2">The sequence shown here is derived from an EMBL/GenBank/DDBJ whole genome shotgun (WGS) entry which is preliminary data.</text>
</comment>
<dbReference type="Gene3D" id="3.10.450.50">
    <property type="match status" value="1"/>
</dbReference>
<reference evidence="2 3" key="1">
    <citation type="submission" date="2015-10" db="EMBL/GenBank/DDBJ databases">
        <authorList>
            <person name="Gilbert D.G."/>
        </authorList>
    </citation>
    <scope>NUCLEOTIDE SEQUENCE [LARGE SCALE GENOMIC DNA]</scope>
    <source>
        <strain evidence="2 3">NRRL B-16712</strain>
    </source>
</reference>
<dbReference type="AlphaFoldDB" id="A0A0X3V3T7"/>
<evidence type="ECO:0000313" key="3">
    <source>
        <dbReference type="Proteomes" id="UP000053244"/>
    </source>
</evidence>
<dbReference type="InterPro" id="IPR032710">
    <property type="entry name" value="NTF2-like_dom_sf"/>
</dbReference>
<keyword evidence="3" id="KW-1185">Reference proteome</keyword>
<feature type="domain" description="SnoaL-like" evidence="1">
    <location>
        <begin position="18"/>
        <end position="142"/>
    </location>
</feature>
<dbReference type="CDD" id="cd00531">
    <property type="entry name" value="NTF2_like"/>
    <property type="match status" value="1"/>
</dbReference>
<name>A0A0X3V3T7_9ACTN</name>
<dbReference type="InterPro" id="IPR037401">
    <property type="entry name" value="SnoaL-like"/>
</dbReference>